<evidence type="ECO:0000256" key="2">
    <source>
        <dbReference type="ARBA" id="ARBA00023125"/>
    </source>
</evidence>
<dbReference type="GO" id="GO:0045892">
    <property type="term" value="P:negative regulation of DNA-templated transcription"/>
    <property type="evidence" value="ECO:0007669"/>
    <property type="project" value="InterPro"/>
</dbReference>
<dbReference type="PANTHER" id="PTHR30055">
    <property type="entry name" value="HTH-TYPE TRANSCRIPTIONAL REGULATOR RUTR"/>
    <property type="match status" value="1"/>
</dbReference>
<sequence>MPRPRSLTPDAIAAAALAVVDRDGYTALSMRSVAHELRMSTMALYRYLDDRDELERLIVDRVWAPVTVDVPANSPWTAQIALLAGRVREAAGAHPEAVPLLLRHRHASRRSLEWIEAMLGVLAGARFNGSARVVAQRVIVNYLVGTIQAEHLSALDGAGTAAMAALPPAEFPHLRETAHTAGRLAPDTEFQRGLAVVLEGLCAEGGVPPDG</sequence>
<evidence type="ECO:0000259" key="5">
    <source>
        <dbReference type="PROSITE" id="PS50977"/>
    </source>
</evidence>
<dbReference type="GO" id="GO:0000976">
    <property type="term" value="F:transcription cis-regulatory region binding"/>
    <property type="evidence" value="ECO:0007669"/>
    <property type="project" value="TreeGrafter"/>
</dbReference>
<dbReference type="InterPro" id="IPR036271">
    <property type="entry name" value="Tet_transcr_reg_TetR-rel_C_sf"/>
</dbReference>
<feature type="DNA-binding region" description="H-T-H motif" evidence="4">
    <location>
        <begin position="29"/>
        <end position="48"/>
    </location>
</feature>
<keyword evidence="1" id="KW-0805">Transcription regulation</keyword>
<feature type="domain" description="HTH tetR-type" evidence="5">
    <location>
        <begin position="6"/>
        <end position="66"/>
    </location>
</feature>
<organism evidence="6">
    <name type="scientific">Nocardiopsis sp. CMB-M0232</name>
    <dbReference type="NCBI Taxonomy" id="1231934"/>
    <lineage>
        <taxon>Bacteria</taxon>
        <taxon>Bacillati</taxon>
        <taxon>Actinomycetota</taxon>
        <taxon>Actinomycetes</taxon>
        <taxon>Streptosporangiales</taxon>
        <taxon>Nocardiopsidaceae</taxon>
        <taxon>Nocardiopsis</taxon>
    </lineage>
</organism>
<evidence type="ECO:0000256" key="3">
    <source>
        <dbReference type="ARBA" id="ARBA00023163"/>
    </source>
</evidence>
<name>A0A0R7QXA5_9ACTN</name>
<evidence type="ECO:0000313" key="6">
    <source>
        <dbReference type="EMBL" id="AKR54060.1"/>
    </source>
</evidence>
<dbReference type="SUPFAM" id="SSF46689">
    <property type="entry name" value="Homeodomain-like"/>
    <property type="match status" value="1"/>
</dbReference>
<evidence type="ECO:0000256" key="4">
    <source>
        <dbReference type="PROSITE-ProRule" id="PRU00335"/>
    </source>
</evidence>
<keyword evidence="2 4" id="KW-0238">DNA-binding</keyword>
<dbReference type="InterPro" id="IPR050109">
    <property type="entry name" value="HTH-type_TetR-like_transc_reg"/>
</dbReference>
<reference evidence="6" key="1">
    <citation type="journal article" date="2015" name="ACS Synth. Biol.">
        <title>Two distinct cyclodipeptide synthases from a marine actinomycete catalyze biosynthesis of the same diketopiperazine natural product.</title>
        <authorList>
            <person name="James E.D."/>
            <person name="Knuckley B."/>
            <person name="Alqahtani N."/>
            <person name="Porwal S."/>
            <person name="Ban J."/>
            <person name="Karty J.A."/>
            <person name="Viswanathan R."/>
            <person name="Lane A.L."/>
        </authorList>
    </citation>
    <scope>NUCLEOTIDE SEQUENCE</scope>
    <source>
        <strain evidence="6">CMB-M0232</strain>
    </source>
</reference>
<dbReference type="InterPro" id="IPR004111">
    <property type="entry name" value="Repressor_TetR_C"/>
</dbReference>
<dbReference type="EMBL" id="KT184401">
    <property type="protein sequence ID" value="AKR54060.1"/>
    <property type="molecule type" value="Genomic_DNA"/>
</dbReference>
<dbReference type="PROSITE" id="PS50977">
    <property type="entry name" value="HTH_TETR_2"/>
    <property type="match status" value="1"/>
</dbReference>
<dbReference type="InterPro" id="IPR009057">
    <property type="entry name" value="Homeodomain-like_sf"/>
</dbReference>
<dbReference type="Pfam" id="PF02909">
    <property type="entry name" value="TetR_C_1"/>
    <property type="match status" value="1"/>
</dbReference>
<dbReference type="PANTHER" id="PTHR30055:SF151">
    <property type="entry name" value="TRANSCRIPTIONAL REGULATORY PROTEIN"/>
    <property type="match status" value="1"/>
</dbReference>
<dbReference type="SUPFAM" id="SSF48498">
    <property type="entry name" value="Tetracyclin repressor-like, C-terminal domain"/>
    <property type="match status" value="1"/>
</dbReference>
<protein>
    <submittedName>
        <fullName evidence="6">Transcriptional regulator</fullName>
    </submittedName>
</protein>
<accession>A0A0R7QXA5</accession>
<dbReference type="Pfam" id="PF00440">
    <property type="entry name" value="TetR_N"/>
    <property type="match status" value="1"/>
</dbReference>
<proteinExistence type="predicted"/>
<dbReference type="AlphaFoldDB" id="A0A0R7QXA5"/>
<dbReference type="GO" id="GO:0003700">
    <property type="term" value="F:DNA-binding transcription factor activity"/>
    <property type="evidence" value="ECO:0007669"/>
    <property type="project" value="TreeGrafter"/>
</dbReference>
<dbReference type="InterPro" id="IPR001647">
    <property type="entry name" value="HTH_TetR"/>
</dbReference>
<keyword evidence="3" id="KW-0804">Transcription</keyword>
<evidence type="ECO:0000256" key="1">
    <source>
        <dbReference type="ARBA" id="ARBA00023015"/>
    </source>
</evidence>
<dbReference type="Gene3D" id="1.10.357.10">
    <property type="entry name" value="Tetracycline Repressor, domain 2"/>
    <property type="match status" value="1"/>
</dbReference>